<feature type="domain" description="CN hydrolase" evidence="2">
    <location>
        <begin position="559"/>
        <end position="824"/>
    </location>
</feature>
<dbReference type="Proteomes" id="UP000190744">
    <property type="component" value="Unassembled WGS sequence"/>
</dbReference>
<feature type="transmembrane region" description="Helical" evidence="1">
    <location>
        <begin position="486"/>
        <end position="511"/>
    </location>
</feature>
<evidence type="ECO:0000256" key="1">
    <source>
        <dbReference type="SAM" id="Phobius"/>
    </source>
</evidence>
<organism evidence="3 4">
    <name type="scientific">Penicillium brasilianum</name>
    <dbReference type="NCBI Taxonomy" id="104259"/>
    <lineage>
        <taxon>Eukaryota</taxon>
        <taxon>Fungi</taxon>
        <taxon>Dikarya</taxon>
        <taxon>Ascomycota</taxon>
        <taxon>Pezizomycotina</taxon>
        <taxon>Eurotiomycetes</taxon>
        <taxon>Eurotiomycetidae</taxon>
        <taxon>Eurotiales</taxon>
        <taxon>Aspergillaceae</taxon>
        <taxon>Penicillium</taxon>
    </lineage>
</organism>
<protein>
    <recommendedName>
        <fullName evidence="2">CN hydrolase domain-containing protein</fullName>
    </recommendedName>
</protein>
<accession>A0A1S9RU15</accession>
<dbReference type="EMBL" id="LJBN01000116">
    <property type="protein sequence ID" value="OOQ88997.1"/>
    <property type="molecule type" value="Genomic_DNA"/>
</dbReference>
<dbReference type="PANTHER" id="PTHR36851:SF1">
    <property type="entry name" value="GLYCO_TRANS_2-LIKE DOMAIN-CONTAINING PROTEIN"/>
    <property type="match status" value="1"/>
</dbReference>
<dbReference type="AlphaFoldDB" id="A0A1S9RU15"/>
<dbReference type="SUPFAM" id="SSF56317">
    <property type="entry name" value="Carbon-nitrogen hydrolase"/>
    <property type="match status" value="1"/>
</dbReference>
<dbReference type="Pfam" id="PF00795">
    <property type="entry name" value="CN_hydrolase"/>
    <property type="match status" value="1"/>
</dbReference>
<evidence type="ECO:0000313" key="4">
    <source>
        <dbReference type="Proteomes" id="UP000190744"/>
    </source>
</evidence>
<evidence type="ECO:0000259" key="2">
    <source>
        <dbReference type="PROSITE" id="PS50263"/>
    </source>
</evidence>
<dbReference type="InterPro" id="IPR003010">
    <property type="entry name" value="C-N_Hydrolase"/>
</dbReference>
<dbReference type="Gene3D" id="3.60.110.10">
    <property type="entry name" value="Carbon-nitrogen hydrolase"/>
    <property type="match status" value="1"/>
</dbReference>
<gene>
    <name evidence="3" type="ORF">PEBR_10181</name>
</gene>
<name>A0A1S9RU15_PENBI</name>
<dbReference type="InterPro" id="IPR029044">
    <property type="entry name" value="Nucleotide-diphossugar_trans"/>
</dbReference>
<dbReference type="SUPFAM" id="SSF53448">
    <property type="entry name" value="Nucleotide-diphospho-sugar transferases"/>
    <property type="match status" value="1"/>
</dbReference>
<dbReference type="CDD" id="cd07197">
    <property type="entry name" value="nitrilase"/>
    <property type="match status" value="1"/>
</dbReference>
<feature type="transmembrane region" description="Helical" evidence="1">
    <location>
        <begin position="12"/>
        <end position="33"/>
    </location>
</feature>
<proteinExistence type="predicted"/>
<dbReference type="PROSITE" id="PS50263">
    <property type="entry name" value="CN_HYDROLASE"/>
    <property type="match status" value="1"/>
</dbReference>
<keyword evidence="1" id="KW-1133">Transmembrane helix</keyword>
<comment type="caution">
    <text evidence="3">The sequence shown here is derived from an EMBL/GenBank/DDBJ whole genome shotgun (WGS) entry which is preliminary data.</text>
</comment>
<keyword evidence="1" id="KW-0812">Transmembrane</keyword>
<keyword evidence="1" id="KW-0472">Membrane</keyword>
<feature type="transmembrane region" description="Helical" evidence="1">
    <location>
        <begin position="452"/>
        <end position="474"/>
    </location>
</feature>
<dbReference type="InterPro" id="IPR001173">
    <property type="entry name" value="Glyco_trans_2-like"/>
</dbReference>
<reference evidence="4" key="1">
    <citation type="submission" date="2015-09" db="EMBL/GenBank/DDBJ databases">
        <authorList>
            <person name="Fill T.P."/>
            <person name="Baretta J.F."/>
            <person name="de Almeida L.G."/>
            <person name="Rocha M."/>
            <person name="de Souza D.H."/>
            <person name="Malavazi I."/>
            <person name="Cerdeira L.T."/>
            <person name="Hong H."/>
            <person name="Samborskyy M."/>
            <person name="de Vasconcelos A.T."/>
            <person name="Leadlay P."/>
            <person name="Rodrigues-Filho E."/>
        </authorList>
    </citation>
    <scope>NUCLEOTIDE SEQUENCE [LARGE SCALE GENOMIC DNA]</scope>
    <source>
        <strain evidence="4">LaBioMMi 136</strain>
    </source>
</reference>
<dbReference type="PANTHER" id="PTHR36851">
    <property type="entry name" value="UNNAMED PRODUCT"/>
    <property type="match status" value="1"/>
</dbReference>
<sequence length="856" mass="96710">MLAWLTRCLPGFSIIGLAILLLCAFSDICKSALWKSFFPSKPVHPSKPSPQDGFWTGLNLAQAIFIVYAVLIHCHMLGFTLRLGWSIFSATTRTKQAFNRRIWRSPIQSPQMTGEELTEQPLSPISLASDSSISKKFDDANVTVNELQEEELIHAIIIPNYCEDLHTLETTLKVLASHPRAQRHYEIYLAMEQKEATATDKASHLVSMFEKSFLHIRSTFHPTGIPGEIAGKSSNVACAARSIIEIHRPELKMDCCNVVVTVMDADTHLSRDYFTEIRRLHYSHITEADRSLYCCPIIFDRNSHESPALVRCADLLWGFAGLSTMYPGTWISIPTSVYSLPLTMAEKVGGWDADPTAIGEDMHMLLKCYFETAGNVISRVIHVPASQCNVSADGGRGWRRTIDTLFARYRQALRHMWGALDSGFAARRTMSYLRFNQRCLFLRPRHFALLELLWEAHFMPCHLTIIMLFSVIYSNWVPVSQLHPSLAWAFSFTDLLRALSFIGMNICLSLYERWHTLCLNNRMQDMREANLPDTGCSQRIWYQPKYLLDRVCFPVAGTVFGAVPTLHAVFAHFWTDRLVYRELAIEENHETACKYIRQAGADGAELAVLPEYHLSGWAPNDPQWAEQAGEAAKYLANYQALAKELKICIVPGTIIEKQAGPNETSLFYNTAYFISNDGSILGSYRKKNIWHPERPHLTSSAQERHEAIDTPIGRVGMLICWDLAFPEAFRELIADGADIVIIPTFWTPADASVESLQHNPDSEALFLSSTITSRCFENTCGIIFVNAAGPKEHFLGMSQVTLPVVGPVSKMGTEEGVRVVDMDLGLLDIAERNYKVRQDLGKEDWHYSYRHSLVRE</sequence>
<evidence type="ECO:0000313" key="3">
    <source>
        <dbReference type="EMBL" id="OOQ88997.1"/>
    </source>
</evidence>
<dbReference type="InterPro" id="IPR036526">
    <property type="entry name" value="C-N_Hydrolase_sf"/>
</dbReference>
<dbReference type="Pfam" id="PF13632">
    <property type="entry name" value="Glyco_trans_2_3"/>
    <property type="match status" value="1"/>
</dbReference>